<keyword evidence="3" id="KW-1185">Reference proteome</keyword>
<protein>
    <submittedName>
        <fullName evidence="2">GAF domain-containing protein</fullName>
    </submittedName>
</protein>
<accession>A0ABS7DYR4</accession>
<dbReference type="Pfam" id="PF01590">
    <property type="entry name" value="GAF"/>
    <property type="match status" value="1"/>
</dbReference>
<comment type="caution">
    <text evidence="2">The sequence shown here is derived from an EMBL/GenBank/DDBJ whole genome shotgun (WGS) entry which is preliminary data.</text>
</comment>
<dbReference type="Proteomes" id="UP001195963">
    <property type="component" value="Unassembled WGS sequence"/>
</dbReference>
<dbReference type="Gene3D" id="3.30.450.40">
    <property type="match status" value="1"/>
</dbReference>
<dbReference type="RefSeq" id="WP_220108194.1">
    <property type="nucleotide sequence ID" value="NZ_JAHZST010000002.1"/>
</dbReference>
<feature type="domain" description="GAF" evidence="1">
    <location>
        <begin position="53"/>
        <end position="146"/>
    </location>
</feature>
<dbReference type="EMBL" id="JAHZST010000002">
    <property type="protein sequence ID" value="MBW8182494.1"/>
    <property type="molecule type" value="Genomic_DNA"/>
</dbReference>
<sequence>MTPFIQRALINSLRKVSADLFFEVLNNELAKSYSIRLFTLTEIDHQGGQAKRIYSSAPKQYPIGGYKQIETNDWSKQVLEQGEAFIANTEKALSEVFFDHQLISSMGLGAVINWPVIVEGKVIGTVNILSSENAYLDCDLEEFEALYSWFVIAFLLPVLQESSL</sequence>
<name>A0ABS7DYR4_9GAMM</name>
<dbReference type="InterPro" id="IPR029016">
    <property type="entry name" value="GAF-like_dom_sf"/>
</dbReference>
<evidence type="ECO:0000313" key="3">
    <source>
        <dbReference type="Proteomes" id="UP001195963"/>
    </source>
</evidence>
<reference evidence="2 3" key="1">
    <citation type="submission" date="2021-07" db="EMBL/GenBank/DDBJ databases">
        <title>Shewanella sp. nov, isolated from SCS.</title>
        <authorList>
            <person name="Cao W.R."/>
        </authorList>
    </citation>
    <scope>NUCLEOTIDE SEQUENCE [LARGE SCALE GENOMIC DNA]</scope>
    <source>
        <strain evidence="2 3">NR704-98</strain>
    </source>
</reference>
<dbReference type="InterPro" id="IPR003018">
    <property type="entry name" value="GAF"/>
</dbReference>
<evidence type="ECO:0000259" key="1">
    <source>
        <dbReference type="Pfam" id="PF01590"/>
    </source>
</evidence>
<proteinExistence type="predicted"/>
<gene>
    <name evidence="2" type="ORF">K0625_02340</name>
</gene>
<organism evidence="2 3">
    <name type="scientific">Shewanella nanhaiensis</name>
    <dbReference type="NCBI Taxonomy" id="2864872"/>
    <lineage>
        <taxon>Bacteria</taxon>
        <taxon>Pseudomonadati</taxon>
        <taxon>Pseudomonadota</taxon>
        <taxon>Gammaproteobacteria</taxon>
        <taxon>Alteromonadales</taxon>
        <taxon>Shewanellaceae</taxon>
        <taxon>Shewanella</taxon>
    </lineage>
</organism>
<evidence type="ECO:0000313" key="2">
    <source>
        <dbReference type="EMBL" id="MBW8182494.1"/>
    </source>
</evidence>
<dbReference type="SUPFAM" id="SSF55781">
    <property type="entry name" value="GAF domain-like"/>
    <property type="match status" value="1"/>
</dbReference>